<evidence type="ECO:0000313" key="3">
    <source>
        <dbReference type="EMBL" id="KAB7496761.1"/>
    </source>
</evidence>
<feature type="region of interest" description="Disordered" evidence="2">
    <location>
        <begin position="603"/>
        <end position="624"/>
    </location>
</feature>
<evidence type="ECO:0000313" key="4">
    <source>
        <dbReference type="Proteomes" id="UP000326759"/>
    </source>
</evidence>
<evidence type="ECO:0000256" key="1">
    <source>
        <dbReference type="PROSITE-ProRule" id="PRU00221"/>
    </source>
</evidence>
<feature type="repeat" description="WD" evidence="1">
    <location>
        <begin position="12"/>
        <end position="44"/>
    </location>
</feature>
<dbReference type="PANTHER" id="PTHR44163:SF1">
    <property type="entry name" value="U3 SMALL NUCLEOLAR RNA-ASSOCIATED PROTEIN 4 HOMOLOG"/>
    <property type="match status" value="1"/>
</dbReference>
<evidence type="ECO:0000256" key="2">
    <source>
        <dbReference type="SAM" id="MobiDB-lite"/>
    </source>
</evidence>
<keyword evidence="4" id="KW-1185">Reference proteome</keyword>
<dbReference type="InterPro" id="IPR036322">
    <property type="entry name" value="WD40_repeat_dom_sf"/>
</dbReference>
<dbReference type="GO" id="GO:0034455">
    <property type="term" value="C:t-UTP complex"/>
    <property type="evidence" value="ECO:0007669"/>
    <property type="project" value="TreeGrafter"/>
</dbReference>
<organism evidence="3 4">
    <name type="scientific">Armadillidium nasatum</name>
    <dbReference type="NCBI Taxonomy" id="96803"/>
    <lineage>
        <taxon>Eukaryota</taxon>
        <taxon>Metazoa</taxon>
        <taxon>Ecdysozoa</taxon>
        <taxon>Arthropoda</taxon>
        <taxon>Crustacea</taxon>
        <taxon>Multicrustacea</taxon>
        <taxon>Malacostraca</taxon>
        <taxon>Eumalacostraca</taxon>
        <taxon>Peracarida</taxon>
        <taxon>Isopoda</taxon>
        <taxon>Oniscidea</taxon>
        <taxon>Crinocheta</taxon>
        <taxon>Armadillidiidae</taxon>
        <taxon>Armadillidium</taxon>
    </lineage>
</organism>
<dbReference type="Pfam" id="PF00400">
    <property type="entry name" value="WD40"/>
    <property type="match status" value="1"/>
</dbReference>
<accession>A0A5N5SRI6</accession>
<comment type="caution">
    <text evidence="3">The sequence shown here is derived from an EMBL/GenBank/DDBJ whole genome shotgun (WGS) entry which is preliminary data.</text>
</comment>
<dbReference type="GO" id="GO:0030686">
    <property type="term" value="C:90S preribosome"/>
    <property type="evidence" value="ECO:0007669"/>
    <property type="project" value="InterPro"/>
</dbReference>
<reference evidence="3 4" key="1">
    <citation type="journal article" date="2019" name="PLoS Biol.">
        <title>Sex chromosomes control vertical transmission of feminizing Wolbachia symbionts in an isopod.</title>
        <authorList>
            <person name="Becking T."/>
            <person name="Chebbi M.A."/>
            <person name="Giraud I."/>
            <person name="Moumen B."/>
            <person name="Laverre T."/>
            <person name="Caubet Y."/>
            <person name="Peccoud J."/>
            <person name="Gilbert C."/>
            <person name="Cordaux R."/>
        </authorList>
    </citation>
    <scope>NUCLEOTIDE SEQUENCE [LARGE SCALE GENOMIC DNA]</scope>
    <source>
        <strain evidence="3">ANa2</strain>
        <tissue evidence="3">Whole body excluding digestive tract and cuticle</tissue>
    </source>
</reference>
<dbReference type="GO" id="GO:0032040">
    <property type="term" value="C:small-subunit processome"/>
    <property type="evidence" value="ECO:0007669"/>
    <property type="project" value="TreeGrafter"/>
</dbReference>
<keyword evidence="1" id="KW-0853">WD repeat</keyword>
<feature type="compositionally biased region" description="Low complexity" evidence="2">
    <location>
        <begin position="611"/>
        <end position="624"/>
    </location>
</feature>
<proteinExistence type="predicted"/>
<dbReference type="InterPro" id="IPR046351">
    <property type="entry name" value="UTP4"/>
</dbReference>
<protein>
    <submittedName>
        <fullName evidence="3">U3 small nucleolar RNA-associated protein 4-like protein</fullName>
    </submittedName>
</protein>
<dbReference type="AlphaFoldDB" id="A0A5N5SRI6"/>
<dbReference type="PROSITE" id="PS50082">
    <property type="entry name" value="WD_REPEATS_2"/>
    <property type="match status" value="1"/>
</dbReference>
<sequence length="680" mass="76329">MSTFNLHNIRFYDYHPEAIQCIAYSNELKMIALSRADGSIELWNCSFKPFKQYTIIISSKDSSVESLLWCGRKLFCAGFDGFILEYDITTYLVNSKTAVTGGPVWCLSLSPNRELLAAGTEGGYVCIYTIYEEGLMHKKILKKQNNRILSLGWGADNEHIVTGSINFIHLVSVETEKTLQLPVVNTSTANTKKETLVWCVSLLPDKTIVSGDSKGKTCFWDGTFGTLISSLQTHQADVHCMQVTEDSQRIYVAGVDPVIVEVCLVDSGGKRGKRKLWIKSRHRRIHTHDVRSLALTKEGKLFSGGKILIFLFYIIYFRYPATPPNGYISVARDAPNIILGYKNKVELWELGAGTHYNSDCRFLRIDKDIVKLVEIELKAKDRLQSCAVSPKGQWIALVCDGKIRIYKFILPKAKNEKRKLEKLKFSNNEIEQSSGIIWINEEKLASSTYSDIVQVLQISRNEVTIANTLFIPSNCIARQMSLSPEGRFLTILDSSNQVTVFSLSDSKSYFVMPKSKVPVTAFALNENQQIVIAYSNMTMTEYNIENSLCTPFGKELLNNPYSEIGKSNNVVLNLSLNGSRIFLHSISSFHSINKSVAYKSPSRPNKTIKYDPSMTDTDSNDSSSLVRLSSNQKLSTVSRSNHILHFSFIKENQVVSLEVNPIALLDQLPPTLKVKKFGAG</sequence>
<dbReference type="GO" id="GO:0003723">
    <property type="term" value="F:RNA binding"/>
    <property type="evidence" value="ECO:0007669"/>
    <property type="project" value="TreeGrafter"/>
</dbReference>
<dbReference type="OrthoDB" id="8883818at2759"/>
<dbReference type="SUPFAM" id="SSF50978">
    <property type="entry name" value="WD40 repeat-like"/>
    <property type="match status" value="2"/>
</dbReference>
<dbReference type="GO" id="GO:0000462">
    <property type="term" value="P:maturation of SSU-rRNA from tricistronic rRNA transcript (SSU-rRNA, 5.8S rRNA, LSU-rRNA)"/>
    <property type="evidence" value="ECO:0007669"/>
    <property type="project" value="InterPro"/>
</dbReference>
<gene>
    <name evidence="3" type="primary">UTP4</name>
    <name evidence="3" type="ORF">Anas_02674</name>
</gene>
<dbReference type="Gene3D" id="2.130.10.10">
    <property type="entry name" value="YVTN repeat-like/Quinoprotein amine dehydrogenase"/>
    <property type="match status" value="3"/>
</dbReference>
<dbReference type="SMART" id="SM00320">
    <property type="entry name" value="WD40"/>
    <property type="match status" value="8"/>
</dbReference>
<dbReference type="PANTHER" id="PTHR44163">
    <property type="entry name" value="U3 SMALL NUCLEOLAR RNA-ASSOCIATED PROTEIN 4 HOMOLOG"/>
    <property type="match status" value="1"/>
</dbReference>
<name>A0A5N5SRI6_9CRUS</name>
<dbReference type="Proteomes" id="UP000326759">
    <property type="component" value="Unassembled WGS sequence"/>
</dbReference>
<dbReference type="InterPro" id="IPR015943">
    <property type="entry name" value="WD40/YVTN_repeat-like_dom_sf"/>
</dbReference>
<dbReference type="EMBL" id="SEYY01021057">
    <property type="protein sequence ID" value="KAB7496761.1"/>
    <property type="molecule type" value="Genomic_DNA"/>
</dbReference>
<dbReference type="InterPro" id="IPR001680">
    <property type="entry name" value="WD40_rpt"/>
</dbReference>